<keyword evidence="1" id="KW-1133">Transmembrane helix</keyword>
<comment type="caution">
    <text evidence="2">The sequence shown here is derived from an EMBL/GenBank/DDBJ whole genome shotgun (WGS) entry which is preliminary data.</text>
</comment>
<evidence type="ECO:0000256" key="1">
    <source>
        <dbReference type="SAM" id="Phobius"/>
    </source>
</evidence>
<proteinExistence type="predicted"/>
<sequence length="196" mass="23073">MMMPDSETSMYETLDLFFPVCEGIINKTIDDNITQRWKSDCQKINGDLINHINLNVKSKLFPKAMEFLHDMYKNPDNPLKEATLSYLYYWLHKQNTMEREKSYDNTKIFKEFLKISCDSNYDSDLHKPLKNIRNKFYTLELHGNCETTLPEVLSPLEIQKQILPSSPIHNVTDPILISIILTLLIPVFFIYLYKVN</sequence>
<name>A0A1Y1JR82_PLAGO</name>
<evidence type="ECO:0000313" key="3">
    <source>
        <dbReference type="Proteomes" id="UP000195521"/>
    </source>
</evidence>
<dbReference type="EMBL" id="BDQF01000059">
    <property type="protein sequence ID" value="GAW84005.1"/>
    <property type="molecule type" value="Genomic_DNA"/>
</dbReference>
<evidence type="ECO:0000313" key="2">
    <source>
        <dbReference type="EMBL" id="GAW84005.1"/>
    </source>
</evidence>
<keyword evidence="1" id="KW-0812">Transmembrane</keyword>
<organism evidence="2 3">
    <name type="scientific">Plasmodium gonderi</name>
    <dbReference type="NCBI Taxonomy" id="77519"/>
    <lineage>
        <taxon>Eukaryota</taxon>
        <taxon>Sar</taxon>
        <taxon>Alveolata</taxon>
        <taxon>Apicomplexa</taxon>
        <taxon>Aconoidasida</taxon>
        <taxon>Haemosporida</taxon>
        <taxon>Plasmodiidae</taxon>
        <taxon>Plasmodium</taxon>
        <taxon>Plasmodium (Plasmodium)</taxon>
    </lineage>
</organism>
<dbReference type="GeneID" id="39744813"/>
<reference evidence="3" key="1">
    <citation type="submission" date="2017-04" db="EMBL/GenBank/DDBJ databases">
        <title>Plasmodium gonderi genome.</title>
        <authorList>
            <person name="Arisue N."/>
            <person name="Honma H."/>
            <person name="Kawai S."/>
            <person name="Tougan T."/>
            <person name="Tanabe K."/>
            <person name="Horii T."/>
        </authorList>
    </citation>
    <scope>NUCLEOTIDE SEQUENCE [LARGE SCALE GENOMIC DNA]</scope>
    <source>
        <strain evidence="3">ATCC 30045</strain>
    </source>
</reference>
<accession>A0A1Y1JR82</accession>
<feature type="transmembrane region" description="Helical" evidence="1">
    <location>
        <begin position="175"/>
        <end position="193"/>
    </location>
</feature>
<dbReference type="AlphaFoldDB" id="A0A1Y1JR82"/>
<protein>
    <submittedName>
        <fullName evidence="2">Variable surface protein</fullName>
    </submittedName>
</protein>
<keyword evidence="1" id="KW-0472">Membrane</keyword>
<dbReference type="Proteomes" id="UP000195521">
    <property type="component" value="Unassembled WGS sequence"/>
</dbReference>
<keyword evidence="3" id="KW-1185">Reference proteome</keyword>
<gene>
    <name evidence="2" type="ORF">PGO_000565</name>
</gene>
<dbReference type="RefSeq" id="XP_028546594.1">
    <property type="nucleotide sequence ID" value="XM_028690793.1"/>
</dbReference>